<name>C8PP47_9SPIR</name>
<dbReference type="AlphaFoldDB" id="C8PP47"/>
<dbReference type="STRING" id="596324.TREVI0001_1110"/>
<dbReference type="Proteomes" id="UP000004509">
    <property type="component" value="Unassembled WGS sequence"/>
</dbReference>
<dbReference type="RefSeq" id="WP_006188318.1">
    <property type="nucleotide sequence ID" value="NZ_ACYH01000026.1"/>
</dbReference>
<dbReference type="Pfam" id="PF20202">
    <property type="entry name" value="DUF6564"/>
    <property type="match status" value="1"/>
</dbReference>
<accession>C8PP47</accession>
<feature type="domain" description="DUF6564" evidence="1">
    <location>
        <begin position="24"/>
        <end position="250"/>
    </location>
</feature>
<gene>
    <name evidence="2" type="ORF">TREVI0001_1110</name>
</gene>
<dbReference type="SUPFAM" id="SSF53448">
    <property type="entry name" value="Nucleotide-diphospho-sugar transferases"/>
    <property type="match status" value="1"/>
</dbReference>
<dbReference type="EMBL" id="ACYH01000026">
    <property type="protein sequence ID" value="EEV20809.1"/>
    <property type="molecule type" value="Genomic_DNA"/>
</dbReference>
<dbReference type="Gene3D" id="3.90.550.10">
    <property type="entry name" value="Spore Coat Polysaccharide Biosynthesis Protein SpsA, Chain A"/>
    <property type="match status" value="1"/>
</dbReference>
<evidence type="ECO:0000313" key="3">
    <source>
        <dbReference type="Proteomes" id="UP000004509"/>
    </source>
</evidence>
<evidence type="ECO:0000313" key="2">
    <source>
        <dbReference type="EMBL" id="EEV20809.1"/>
    </source>
</evidence>
<reference evidence="2 3" key="1">
    <citation type="submission" date="2009-07" db="EMBL/GenBank/DDBJ databases">
        <authorList>
            <person name="Madupu R."/>
            <person name="Sebastian Y."/>
            <person name="Durkin A.S."/>
            <person name="Torralba M."/>
            <person name="Methe B."/>
            <person name="Sutton G.G."/>
            <person name="Strausberg R.L."/>
            <person name="Nelson K.E."/>
        </authorList>
    </citation>
    <scope>NUCLEOTIDE SEQUENCE [LARGE SCALE GENOMIC DNA]</scope>
    <source>
        <strain evidence="2 3">ATCC 35580</strain>
    </source>
</reference>
<dbReference type="InterPro" id="IPR046694">
    <property type="entry name" value="DUF6564"/>
</dbReference>
<dbReference type="OrthoDB" id="9813612at2"/>
<comment type="caution">
    <text evidence="2">The sequence shown here is derived from an EMBL/GenBank/DDBJ whole genome shotgun (WGS) entry which is preliminary data.</text>
</comment>
<protein>
    <recommendedName>
        <fullName evidence="1">DUF6564 domain-containing protein</fullName>
    </recommendedName>
</protein>
<evidence type="ECO:0000259" key="1">
    <source>
        <dbReference type="Pfam" id="PF20202"/>
    </source>
</evidence>
<dbReference type="InterPro" id="IPR029044">
    <property type="entry name" value="Nucleotide-diphossugar_trans"/>
</dbReference>
<proteinExistence type="predicted"/>
<sequence>MLVAIITVAGVSSRFNQDIAEKDKVLKCIYYEKNRDDTLLKHLLDKCCFADRIIIVGGYQYQSLQAYCSKLPKRLYDKLELVYNSHFSDLSSGYSLYLGLEKTFSFGRDVTKVLFAEGDLDVDDLSFNRIAESELNVLTYTFLPIYASTSVVLYKNKDNCYKYTFNSRHGLLKIDEDFSCIFNSGQIWKFTDISKLKIASEKFIKNSRDETNLVLIQNYIDLCIQDDFELVGIQKWTNCNTRHDYKNISIYWEAEK</sequence>
<organism evidence="2 3">
    <name type="scientific">Treponema vincentii ATCC 35580</name>
    <dbReference type="NCBI Taxonomy" id="596324"/>
    <lineage>
        <taxon>Bacteria</taxon>
        <taxon>Pseudomonadati</taxon>
        <taxon>Spirochaetota</taxon>
        <taxon>Spirochaetia</taxon>
        <taxon>Spirochaetales</taxon>
        <taxon>Treponemataceae</taxon>
        <taxon>Treponema</taxon>
    </lineage>
</organism>
<dbReference type="eggNOG" id="COG1208">
    <property type="taxonomic scope" value="Bacteria"/>
</dbReference>